<evidence type="ECO:0000313" key="6">
    <source>
        <dbReference type="Proteomes" id="UP001165082"/>
    </source>
</evidence>
<dbReference type="Pfam" id="PF08477">
    <property type="entry name" value="Roc"/>
    <property type="match status" value="2"/>
</dbReference>
<evidence type="ECO:0000256" key="2">
    <source>
        <dbReference type="ARBA" id="ARBA00022741"/>
    </source>
</evidence>
<dbReference type="Proteomes" id="UP001165082">
    <property type="component" value="Unassembled WGS sequence"/>
</dbReference>
<evidence type="ECO:0000259" key="4">
    <source>
        <dbReference type="PROSITE" id="PS51424"/>
    </source>
</evidence>
<protein>
    <recommendedName>
        <fullName evidence="4">Roc domain-containing protein</fullName>
    </recommendedName>
</protein>
<dbReference type="PANTHER" id="PTHR47679:SF1">
    <property type="entry name" value="PROTEIN TORNADO 1"/>
    <property type="match status" value="1"/>
</dbReference>
<dbReference type="SUPFAM" id="SSF52540">
    <property type="entry name" value="P-loop containing nucleoside triphosphate hydrolases"/>
    <property type="match status" value="1"/>
</dbReference>
<feature type="region of interest" description="Disordered" evidence="3">
    <location>
        <begin position="177"/>
        <end position="203"/>
    </location>
</feature>
<feature type="compositionally biased region" description="Acidic residues" evidence="3">
    <location>
        <begin position="179"/>
        <end position="190"/>
    </location>
</feature>
<gene>
    <name evidence="5" type="ORF">TrRE_jg11786</name>
</gene>
<dbReference type="GO" id="GO:0000166">
    <property type="term" value="F:nucleotide binding"/>
    <property type="evidence" value="ECO:0007669"/>
    <property type="project" value="UniProtKB-KW"/>
</dbReference>
<keyword evidence="2" id="KW-0547">Nucleotide-binding</keyword>
<evidence type="ECO:0000256" key="1">
    <source>
        <dbReference type="ARBA" id="ARBA00022737"/>
    </source>
</evidence>
<feature type="non-terminal residue" evidence="5">
    <location>
        <position position="1"/>
    </location>
</feature>
<dbReference type="PROSITE" id="PS51424">
    <property type="entry name" value="ROC"/>
    <property type="match status" value="1"/>
</dbReference>
<accession>A0A9W7AFX7</accession>
<dbReference type="Gene3D" id="3.40.50.300">
    <property type="entry name" value="P-loop containing nucleotide triphosphate hydrolases"/>
    <property type="match status" value="1"/>
</dbReference>
<evidence type="ECO:0000256" key="3">
    <source>
        <dbReference type="SAM" id="MobiDB-lite"/>
    </source>
</evidence>
<organism evidence="5 6">
    <name type="scientific">Triparma retinervis</name>
    <dbReference type="NCBI Taxonomy" id="2557542"/>
    <lineage>
        <taxon>Eukaryota</taxon>
        <taxon>Sar</taxon>
        <taxon>Stramenopiles</taxon>
        <taxon>Ochrophyta</taxon>
        <taxon>Bolidophyceae</taxon>
        <taxon>Parmales</taxon>
        <taxon>Triparmaceae</taxon>
        <taxon>Triparma</taxon>
    </lineage>
</organism>
<feature type="domain" description="Roc" evidence="4">
    <location>
        <begin position="1"/>
        <end position="239"/>
    </location>
</feature>
<name>A0A9W7AFX7_9STRA</name>
<evidence type="ECO:0000313" key="5">
    <source>
        <dbReference type="EMBL" id="GMH69926.1"/>
    </source>
</evidence>
<dbReference type="PANTHER" id="PTHR47679">
    <property type="entry name" value="PROTEIN TORNADO 1"/>
    <property type="match status" value="1"/>
</dbReference>
<keyword evidence="6" id="KW-1185">Reference proteome</keyword>
<comment type="caution">
    <text evidence="5">The sequence shown here is derived from an EMBL/GenBank/DDBJ whole genome shotgun (WGS) entry which is preliminary data.</text>
</comment>
<dbReference type="EMBL" id="BRXZ01002776">
    <property type="protein sequence ID" value="GMH69926.1"/>
    <property type="molecule type" value="Genomic_DNA"/>
</dbReference>
<sequence>MVVGQGRVGKTTLLRRLLGEPFNPNEQSTVGAVTKDVDAKAVREQEGVEISQAETSDGWNSLLGEDDNDEHVRAMRKEVARQQLEEKMKDLGDVELGEDNKLRLSIWDYGGQRIFQSFQHLLVVRRAVYLVVFNMKSFLDAPQKSFSFLDFWLHTIIIHAEGAPVFLIGTRGDMLGAEKDDDEEESETEESNPYLETGLVPTSQNPTVTAFTLALEHKVFEGLSTEEEKKTRLEIVLNALHELGLVIFFNSSTSLKAYVILQPQWLMDQLGLLVPFNETTASSSRYFAPNLVTTEDDDDDDHNDGDDGDDDDDDDDDNDNDDDDDNDDNDNDNNNDEGGVPSGTETFNIESYMDDARYLPNGFLERLIAECVPYATNYTSENPSISIDFPLPSEVHAKGKIMVNIEVQDGDMVALISLSSNGKEIVCSITPLGDGDGNEWKHHAQHLMESVGDVNDEFFEGRLSMSSSRRDEVGEIGNKTTKRSLNVMTQQESIRIEKDEEGGEAEKDEDEEMFIFLKECGIKDKTALKIARKLEDDGFDEVQTLSDLLEDSVEDFKEALKEAGAKVGFLIKIKKGLMEHEKVKKAIRSRKPYVLVVTGGSDLNTGEETNLIEKAFSGDKKNRKALLLEENNIESMTKTISENRTLECVHFALHGAVGKADGKQTVAMKTKKNDPDMSTPKEVGNVIKASGGHVKAIILNLCRGGVKESAVDFIGGTDYLIGWETDVDDSAAVHFSEEFYASIRDGDELEVAFFHAIEILKNIHRWQFDLDPSSKEHGRELKKRRNTQKRTSLKIAGVPVLYKRKGEGGLEKVEELPDVKRKVTLKRDSTYAFQAMMISGLQDIKDSQRKIIEKLDESIDSVITAMFEIAEFDVPRTFVILPYELEESEESIEDDG</sequence>
<dbReference type="AlphaFoldDB" id="A0A9W7AFX7"/>
<dbReference type="InterPro" id="IPR020859">
    <property type="entry name" value="ROC"/>
</dbReference>
<reference evidence="5" key="1">
    <citation type="submission" date="2022-07" db="EMBL/GenBank/DDBJ databases">
        <title>Genome analysis of Parmales, a sister group of diatoms, reveals the evolutionary specialization of diatoms from phago-mixotrophs to photoautotrophs.</title>
        <authorList>
            <person name="Ban H."/>
            <person name="Sato S."/>
            <person name="Yoshikawa S."/>
            <person name="Kazumasa Y."/>
            <person name="Nakamura Y."/>
            <person name="Ichinomiya M."/>
            <person name="Saitoh K."/>
            <person name="Sato N."/>
            <person name="Blanc-Mathieu R."/>
            <person name="Endo H."/>
            <person name="Kuwata A."/>
            <person name="Ogata H."/>
        </authorList>
    </citation>
    <scope>NUCLEOTIDE SEQUENCE</scope>
</reference>
<feature type="compositionally biased region" description="Acidic residues" evidence="3">
    <location>
        <begin position="294"/>
        <end position="335"/>
    </location>
</feature>
<dbReference type="OrthoDB" id="205015at2759"/>
<keyword evidence="1" id="KW-0677">Repeat</keyword>
<dbReference type="InterPro" id="IPR027417">
    <property type="entry name" value="P-loop_NTPase"/>
</dbReference>
<feature type="region of interest" description="Disordered" evidence="3">
    <location>
        <begin position="291"/>
        <end position="346"/>
    </location>
</feature>
<proteinExistence type="predicted"/>